<dbReference type="InterPro" id="IPR006311">
    <property type="entry name" value="TAT_signal"/>
</dbReference>
<dbReference type="Pfam" id="PF00884">
    <property type="entry name" value="Sulfatase"/>
    <property type="match status" value="1"/>
</dbReference>
<name>A0ABU5MXY1_9BACT</name>
<feature type="signal peptide" evidence="4">
    <location>
        <begin position="1"/>
        <end position="25"/>
    </location>
</feature>
<keyword evidence="7" id="KW-1185">Reference proteome</keyword>
<feature type="domain" description="Sulfatase N-terminal" evidence="5">
    <location>
        <begin position="31"/>
        <end position="385"/>
    </location>
</feature>
<evidence type="ECO:0000256" key="4">
    <source>
        <dbReference type="SAM" id="SignalP"/>
    </source>
</evidence>
<organism evidence="6 7">
    <name type="scientific">Pontiella agarivorans</name>
    <dbReference type="NCBI Taxonomy" id="3038953"/>
    <lineage>
        <taxon>Bacteria</taxon>
        <taxon>Pseudomonadati</taxon>
        <taxon>Kiritimatiellota</taxon>
        <taxon>Kiritimatiellia</taxon>
        <taxon>Kiritimatiellales</taxon>
        <taxon>Pontiellaceae</taxon>
        <taxon>Pontiella</taxon>
    </lineage>
</organism>
<evidence type="ECO:0000256" key="3">
    <source>
        <dbReference type="ARBA" id="ARBA00022801"/>
    </source>
</evidence>
<dbReference type="Proteomes" id="UP001290861">
    <property type="component" value="Unassembled WGS sequence"/>
</dbReference>
<dbReference type="PROSITE" id="PS00149">
    <property type="entry name" value="SULFATASE_2"/>
    <property type="match status" value="1"/>
</dbReference>
<proteinExistence type="inferred from homology"/>
<dbReference type="InterPro" id="IPR000917">
    <property type="entry name" value="Sulfatase_N"/>
</dbReference>
<dbReference type="SUPFAM" id="SSF53649">
    <property type="entry name" value="Alkaline phosphatase-like"/>
    <property type="match status" value="1"/>
</dbReference>
<dbReference type="PANTHER" id="PTHR45953:SF1">
    <property type="entry name" value="IDURONATE 2-SULFATASE"/>
    <property type="match status" value="1"/>
</dbReference>
<keyword evidence="2" id="KW-0479">Metal-binding</keyword>
<dbReference type="PROSITE" id="PS51318">
    <property type="entry name" value="TAT"/>
    <property type="match status" value="1"/>
</dbReference>
<feature type="chain" id="PRO_5045097221" evidence="4">
    <location>
        <begin position="26"/>
        <end position="496"/>
    </location>
</feature>
<dbReference type="EMBL" id="JARVCO010000010">
    <property type="protein sequence ID" value="MDZ8119080.1"/>
    <property type="molecule type" value="Genomic_DNA"/>
</dbReference>
<comment type="caution">
    <text evidence="6">The sequence shown here is derived from an EMBL/GenBank/DDBJ whole genome shotgun (WGS) entry which is preliminary data.</text>
</comment>
<dbReference type="InterPro" id="IPR024607">
    <property type="entry name" value="Sulfatase_CS"/>
</dbReference>
<evidence type="ECO:0000256" key="1">
    <source>
        <dbReference type="ARBA" id="ARBA00008779"/>
    </source>
</evidence>
<dbReference type="PANTHER" id="PTHR45953">
    <property type="entry name" value="IDURONATE 2-SULFATASE"/>
    <property type="match status" value="1"/>
</dbReference>
<accession>A0ABU5MXY1</accession>
<gene>
    <name evidence="6" type="ORF">P9H32_10635</name>
</gene>
<evidence type="ECO:0000259" key="5">
    <source>
        <dbReference type="Pfam" id="PF00884"/>
    </source>
</evidence>
<evidence type="ECO:0000256" key="2">
    <source>
        <dbReference type="ARBA" id="ARBA00022723"/>
    </source>
</evidence>
<dbReference type="InterPro" id="IPR017850">
    <property type="entry name" value="Alkaline_phosphatase_core_sf"/>
</dbReference>
<dbReference type="CDD" id="cd16155">
    <property type="entry name" value="sulfatase_like"/>
    <property type="match status" value="1"/>
</dbReference>
<keyword evidence="3" id="KW-0378">Hydrolase</keyword>
<keyword evidence="4" id="KW-0732">Signal</keyword>
<dbReference type="Gene3D" id="3.40.720.10">
    <property type="entry name" value="Alkaline Phosphatase, subunit A"/>
    <property type="match status" value="1"/>
</dbReference>
<reference evidence="6 7" key="1">
    <citation type="journal article" date="2024" name="Appl. Environ. Microbiol.">
        <title>Pontiella agarivorans sp. nov., a novel marine anaerobic bacterium capable of degrading macroalgal polysaccharides and fixing nitrogen.</title>
        <authorList>
            <person name="Liu N."/>
            <person name="Kivenson V."/>
            <person name="Peng X."/>
            <person name="Cui Z."/>
            <person name="Lankiewicz T.S."/>
            <person name="Gosselin K.M."/>
            <person name="English C.J."/>
            <person name="Blair E.M."/>
            <person name="O'Malley M.A."/>
            <person name="Valentine D.L."/>
        </authorList>
    </citation>
    <scope>NUCLEOTIDE SEQUENCE [LARGE SCALE GENOMIC DNA]</scope>
    <source>
        <strain evidence="6 7">NLcol2</strain>
    </source>
</reference>
<dbReference type="RefSeq" id="WP_322608869.1">
    <property type="nucleotide sequence ID" value="NZ_JARVCO010000010.1"/>
</dbReference>
<evidence type="ECO:0000313" key="7">
    <source>
        <dbReference type="Proteomes" id="UP001290861"/>
    </source>
</evidence>
<protein>
    <submittedName>
        <fullName evidence="6">Sulfatase-like hydrolase/transferase</fullName>
    </submittedName>
</protein>
<evidence type="ECO:0000313" key="6">
    <source>
        <dbReference type="EMBL" id="MDZ8119080.1"/>
    </source>
</evidence>
<sequence>MKKIKRRSFMGAGLALAGVTGISHAAPAKRPNILFIFSDDQCWDTLGCLGGEVITPNLDRLVKQGTLFTNAYNMGAWQGAVCMASRTMLMTGRSVWGAHAYYESNVRKKSDFWSNQFQQQGYKTYFAGKWHIAGMMPPEIYDVAGTVRPGMPDYYDPATGKKFPWNVRGPGYFRPEAPGKDNWDPSDPKFGGHWEGGKHWSEVLGDEGISFLEDAAQNDKPFFMQLAFNAPHDPRQSPKKYVDMYPLDSIRLPENFMPENPYAEAMQAGKGVRDEDLAPFPRTEFSIKTHRQEYYAIITHMDDQIGRILQTLEETGQRDNTLIVFTSDHGLGCGRHAMVGKQNMFEHSMKPPLIFCGAGIPKGRIIETPVYMQDLMPTTMDMAHIPIPSSVEFRSLRPIIEGRKRKQYPSIYGAYKMSQRMVRKGDMKLIWYPNADKYLLFDLSRDALEMNDLSDHPEYAGVMKKLKGELKKQQRFFKDPMLTGTAGNMSEEGVVH</sequence>
<comment type="similarity">
    <text evidence="1">Belongs to the sulfatase family.</text>
</comment>